<feature type="region of interest" description="Disordered" evidence="3">
    <location>
        <begin position="512"/>
        <end position="537"/>
    </location>
</feature>
<dbReference type="InterPro" id="IPR014721">
    <property type="entry name" value="Ribsml_uS5_D2-typ_fold_subgr"/>
</dbReference>
<dbReference type="InterPro" id="IPR036890">
    <property type="entry name" value="HATPase_C_sf"/>
</dbReference>
<dbReference type="GO" id="GO:0016887">
    <property type="term" value="F:ATP hydrolysis activity"/>
    <property type="evidence" value="ECO:0007669"/>
    <property type="project" value="InterPro"/>
</dbReference>
<keyword evidence="2" id="KW-0227">DNA damage</keyword>
<dbReference type="InterPro" id="IPR020568">
    <property type="entry name" value="Ribosomal_Su5_D2-typ_SF"/>
</dbReference>
<evidence type="ECO:0000313" key="7">
    <source>
        <dbReference type="Proteomes" id="UP000092321"/>
    </source>
</evidence>
<keyword evidence="7" id="KW-1185">Reference proteome</keyword>
<dbReference type="Gene3D" id="3.30.230.10">
    <property type="match status" value="1"/>
</dbReference>
<dbReference type="CDD" id="cd16926">
    <property type="entry name" value="HATPase_MutL-MLH-PMS-like"/>
    <property type="match status" value="1"/>
</dbReference>
<feature type="domain" description="MutL C-terminal dimerisation" evidence="4">
    <location>
        <begin position="687"/>
        <end position="838"/>
    </location>
</feature>
<dbReference type="GO" id="GO:0140664">
    <property type="term" value="F:ATP-dependent DNA damage sensor activity"/>
    <property type="evidence" value="ECO:0007669"/>
    <property type="project" value="InterPro"/>
</dbReference>
<dbReference type="InterPro" id="IPR014762">
    <property type="entry name" value="DNA_mismatch_repair_CS"/>
</dbReference>
<reference evidence="7" key="1">
    <citation type="journal article" date="2016" name="Proc. Natl. Acad. Sci. U.S.A.">
        <title>Comparative genomics of biotechnologically important yeasts.</title>
        <authorList>
            <person name="Riley R."/>
            <person name="Haridas S."/>
            <person name="Wolfe K.H."/>
            <person name="Lopes M.R."/>
            <person name="Hittinger C.T."/>
            <person name="Goeker M."/>
            <person name="Salamov A.A."/>
            <person name="Wisecaver J.H."/>
            <person name="Long T.M."/>
            <person name="Calvey C.H."/>
            <person name="Aerts A.L."/>
            <person name="Barry K.W."/>
            <person name="Choi C."/>
            <person name="Clum A."/>
            <person name="Coughlan A.Y."/>
            <person name="Deshpande S."/>
            <person name="Douglass A.P."/>
            <person name="Hanson S.J."/>
            <person name="Klenk H.-P."/>
            <person name="LaButti K.M."/>
            <person name="Lapidus A."/>
            <person name="Lindquist E.A."/>
            <person name="Lipzen A.M."/>
            <person name="Meier-Kolthoff J.P."/>
            <person name="Ohm R.A."/>
            <person name="Otillar R.P."/>
            <person name="Pangilinan J.L."/>
            <person name="Peng Y."/>
            <person name="Rokas A."/>
            <person name="Rosa C.A."/>
            <person name="Scheuner C."/>
            <person name="Sibirny A.A."/>
            <person name="Slot J.C."/>
            <person name="Stielow J.B."/>
            <person name="Sun H."/>
            <person name="Kurtzman C.P."/>
            <person name="Blackwell M."/>
            <person name="Grigoriev I.V."/>
            <person name="Jeffries T.W."/>
        </authorList>
    </citation>
    <scope>NUCLEOTIDE SEQUENCE [LARGE SCALE GENOMIC DNA]</scope>
    <source>
        <strain evidence="7">NRRL Y-1626</strain>
    </source>
</reference>
<dbReference type="SUPFAM" id="SSF55874">
    <property type="entry name" value="ATPase domain of HSP90 chaperone/DNA topoisomerase II/histidine kinase"/>
    <property type="match status" value="1"/>
</dbReference>
<dbReference type="InterPro" id="IPR014790">
    <property type="entry name" value="MutL_C"/>
</dbReference>
<dbReference type="Proteomes" id="UP000092321">
    <property type="component" value="Unassembled WGS sequence"/>
</dbReference>
<dbReference type="OrthoDB" id="10263226at2759"/>
<protein>
    <submittedName>
        <fullName evidence="6">DNA mismatch repair protein MutL</fullName>
    </submittedName>
</protein>
<proteinExistence type="inferred from homology"/>
<dbReference type="GO" id="GO:0030983">
    <property type="term" value="F:mismatched DNA binding"/>
    <property type="evidence" value="ECO:0007669"/>
    <property type="project" value="InterPro"/>
</dbReference>
<gene>
    <name evidence="6" type="ORF">HANVADRAFT_53351</name>
</gene>
<dbReference type="InterPro" id="IPR042121">
    <property type="entry name" value="MutL_C_regsub"/>
</dbReference>
<evidence type="ECO:0000256" key="2">
    <source>
        <dbReference type="ARBA" id="ARBA00022763"/>
    </source>
</evidence>
<evidence type="ECO:0000313" key="6">
    <source>
        <dbReference type="EMBL" id="OBA26187.1"/>
    </source>
</evidence>
<evidence type="ECO:0000259" key="4">
    <source>
        <dbReference type="SMART" id="SM00853"/>
    </source>
</evidence>
<dbReference type="InterPro" id="IPR042120">
    <property type="entry name" value="MutL_C_dimsub"/>
</dbReference>
<feature type="region of interest" description="Disordered" evidence="3">
    <location>
        <begin position="636"/>
        <end position="655"/>
    </location>
</feature>
<dbReference type="SUPFAM" id="SSF118116">
    <property type="entry name" value="DNA mismatch repair protein MutL"/>
    <property type="match status" value="1"/>
</dbReference>
<evidence type="ECO:0000256" key="3">
    <source>
        <dbReference type="SAM" id="MobiDB-lite"/>
    </source>
</evidence>
<dbReference type="Gene3D" id="3.30.565.10">
    <property type="entry name" value="Histidine kinase-like ATPase, C-terminal domain"/>
    <property type="match status" value="1"/>
</dbReference>
<dbReference type="InterPro" id="IPR013507">
    <property type="entry name" value="DNA_mismatch_S5_2-like"/>
</dbReference>
<dbReference type="Pfam" id="PF08676">
    <property type="entry name" value="MutL_C"/>
    <property type="match status" value="1"/>
</dbReference>
<feature type="compositionally biased region" description="Acidic residues" evidence="3">
    <location>
        <begin position="527"/>
        <end position="537"/>
    </location>
</feature>
<dbReference type="GO" id="GO:0061982">
    <property type="term" value="P:meiosis I cell cycle process"/>
    <property type="evidence" value="ECO:0007669"/>
    <property type="project" value="UniProtKB-ARBA"/>
</dbReference>
<dbReference type="GO" id="GO:0006298">
    <property type="term" value="P:mismatch repair"/>
    <property type="evidence" value="ECO:0007669"/>
    <property type="project" value="InterPro"/>
</dbReference>
<dbReference type="PROSITE" id="PS00058">
    <property type="entry name" value="DNA_MISMATCH_REPAIR_1"/>
    <property type="match status" value="1"/>
</dbReference>
<dbReference type="InterPro" id="IPR037198">
    <property type="entry name" value="MutL_C_sf"/>
</dbReference>
<comment type="similarity">
    <text evidence="1">Belongs to the DNA mismatch repair MutL/HexB family.</text>
</comment>
<dbReference type="FunFam" id="3.30.565.10:FF:000017">
    <property type="entry name" value="PMS1 homolog 1, mismatch repair system component"/>
    <property type="match status" value="1"/>
</dbReference>
<dbReference type="PANTHER" id="PTHR10073:SF52">
    <property type="entry name" value="MISMATCH REPAIR ENDONUCLEASE PMS2"/>
    <property type="match status" value="1"/>
</dbReference>
<dbReference type="Pfam" id="PF13589">
    <property type="entry name" value="HATPase_c_3"/>
    <property type="match status" value="1"/>
</dbReference>
<feature type="region of interest" description="Disordered" evidence="3">
    <location>
        <begin position="464"/>
        <end position="491"/>
    </location>
</feature>
<dbReference type="SUPFAM" id="SSF54211">
    <property type="entry name" value="Ribosomal protein S5 domain 2-like"/>
    <property type="match status" value="1"/>
</dbReference>
<dbReference type="CDD" id="cd03484">
    <property type="entry name" value="MutL_Trans_hPMS_2_like"/>
    <property type="match status" value="1"/>
</dbReference>
<dbReference type="FunFam" id="3.30.1370.100:FF:000001">
    <property type="entry name" value="Mismatch repair endonuclease pms1, putative"/>
    <property type="match status" value="1"/>
</dbReference>
<sequence length="884" mass="101762">MSDKNIIKPISETDIHSITSGQVITDIVSVIKEVLENSIDANSKNIEIIIQNYSLNGIEIKDDGDGIKEEDFEKICFKNYTSKLLNLNDLMTMKSLGFRGEALNSLCFISDLVISTCTNDETGMGHELKYDHNGNLTSRELIPLSKGTIVKIENIFQNLPVRHKNFIKNYKKQYNKVVKLIQDYCIINYQVNIKVWNVNENGVKKLIMSNLGQKEDTIDEHGLLNLRKLLKNCGNIFGGQSKLKGVGNIKFEFEMPEKKSFIKENNFEGGVIICQGLISKTAFGFGRNQKADNQFIYINKRPIDYPKLQNLINEEYRKFNNLQYPFFVIDLKMPTTMLDLNVTPNKRTVLVHDELKFFELFREALITFWDVDGMSLYSNTSTQSTNIRRKLEINEDDFDNNNSSRKTKLTKVEVLEEDNVHISLRSPTTKVSDEVYEIENENQDVEVGKKLDLELETQYKEDEYGDYEDDDDLPHSSMIDASGSKALHNSNINRTNKYRDFQSKITSFMNPAPDKYSKFSKNQSTEINEDQVEKEEEEEEEEIVIEMNDKKHVEVIPSPRKLTTINNTRSQFSQPPTTNENEDTSANTTLKTNLQTFLKESFDKSSKEPGINLSNIEKTLDFNIKSVEPDTIMSLINKNNSSNNSKNNKSGKKRTLYSTNDKIGEADTQEELLTLTVSKKDFLDMKVIGQFNLGFILCTRKLNTGYDMFIIDQHASDEKYNFEELTKNTVIKSQFLIEPMLLELNVIDELIVNDNKRVFMQNGFQIRDSSEGDNKLFLVALPLSEKTQFTMDDFYELIDLIKKAEASHRNVRTLKCSKVRTMFAMRACRMSIMIGKPLNTTAMKKIVNNLSSLDKPWNCPHGRPTIRHLMELKSYNSFDEDYQL</sequence>
<dbReference type="InterPro" id="IPR038973">
    <property type="entry name" value="MutL/Mlh/Pms-like"/>
</dbReference>
<comment type="caution">
    <text evidence="6">The sequence shown here is derived from an EMBL/GenBank/DDBJ whole genome shotgun (WGS) entry which is preliminary data.</text>
</comment>
<accession>A0A1B7TBU6</accession>
<dbReference type="SMART" id="SM01340">
    <property type="entry name" value="DNA_mis_repair"/>
    <property type="match status" value="1"/>
</dbReference>
<dbReference type="EMBL" id="LXPE01000022">
    <property type="protein sequence ID" value="OBA26187.1"/>
    <property type="molecule type" value="Genomic_DNA"/>
</dbReference>
<dbReference type="InterPro" id="IPR002099">
    <property type="entry name" value="MutL/Mlh/PMS"/>
</dbReference>
<dbReference type="AlphaFoldDB" id="A0A1B7TBU6"/>
<dbReference type="PANTHER" id="PTHR10073">
    <property type="entry name" value="DNA MISMATCH REPAIR PROTEIN MLH, PMS, MUTL"/>
    <property type="match status" value="1"/>
</dbReference>
<dbReference type="SMART" id="SM00853">
    <property type="entry name" value="MutL_C"/>
    <property type="match status" value="1"/>
</dbReference>
<feature type="region of interest" description="Disordered" evidence="3">
    <location>
        <begin position="564"/>
        <end position="587"/>
    </location>
</feature>
<dbReference type="Pfam" id="PF01119">
    <property type="entry name" value="DNA_mis_repair"/>
    <property type="match status" value="1"/>
</dbReference>
<organism evidence="6 7">
    <name type="scientific">Hanseniaspora valbyensis NRRL Y-1626</name>
    <dbReference type="NCBI Taxonomy" id="766949"/>
    <lineage>
        <taxon>Eukaryota</taxon>
        <taxon>Fungi</taxon>
        <taxon>Dikarya</taxon>
        <taxon>Ascomycota</taxon>
        <taxon>Saccharomycotina</taxon>
        <taxon>Saccharomycetes</taxon>
        <taxon>Saccharomycodales</taxon>
        <taxon>Saccharomycodaceae</taxon>
        <taxon>Hanseniaspora</taxon>
    </lineage>
</organism>
<feature type="compositionally biased region" description="Low complexity" evidence="3">
    <location>
        <begin position="637"/>
        <end position="648"/>
    </location>
</feature>
<dbReference type="Gene3D" id="3.30.1370.100">
    <property type="entry name" value="MutL, C-terminal domain, regulatory subdomain"/>
    <property type="match status" value="1"/>
</dbReference>
<dbReference type="GO" id="GO:0005524">
    <property type="term" value="F:ATP binding"/>
    <property type="evidence" value="ECO:0007669"/>
    <property type="project" value="InterPro"/>
</dbReference>
<feature type="domain" description="DNA mismatch repair protein S5" evidence="5">
    <location>
        <begin position="243"/>
        <end position="370"/>
    </location>
</feature>
<name>A0A1B7TBU6_9ASCO</name>
<evidence type="ECO:0000259" key="5">
    <source>
        <dbReference type="SMART" id="SM01340"/>
    </source>
</evidence>
<dbReference type="NCBIfam" id="TIGR00585">
    <property type="entry name" value="mutl"/>
    <property type="match status" value="1"/>
</dbReference>
<dbReference type="Gene3D" id="3.30.1540.20">
    <property type="entry name" value="MutL, C-terminal domain, dimerisation subdomain"/>
    <property type="match status" value="1"/>
</dbReference>
<dbReference type="GO" id="GO:0032389">
    <property type="term" value="C:MutLalpha complex"/>
    <property type="evidence" value="ECO:0007669"/>
    <property type="project" value="TreeGrafter"/>
</dbReference>
<evidence type="ECO:0000256" key="1">
    <source>
        <dbReference type="ARBA" id="ARBA00006082"/>
    </source>
</evidence>